<accession>A0A7W4UR31</accession>
<proteinExistence type="inferred from homology"/>
<dbReference type="AlphaFoldDB" id="A0A7W4UR31"/>
<dbReference type="Proteomes" id="UP000545286">
    <property type="component" value="Unassembled WGS sequence"/>
</dbReference>
<dbReference type="EMBL" id="JACHWJ010000005">
    <property type="protein sequence ID" value="MBB2958958.1"/>
    <property type="molecule type" value="Genomic_DNA"/>
</dbReference>
<comment type="caution">
    <text evidence="3">The sequence shown here is derived from an EMBL/GenBank/DDBJ whole genome shotgun (WGS) entry which is preliminary data.</text>
</comment>
<evidence type="ECO:0000259" key="2">
    <source>
        <dbReference type="Pfam" id="PF01575"/>
    </source>
</evidence>
<dbReference type="InterPro" id="IPR002539">
    <property type="entry name" value="MaoC-like_dom"/>
</dbReference>
<dbReference type="Gene3D" id="3.10.129.10">
    <property type="entry name" value="Hotdog Thioesterase"/>
    <property type="match status" value="1"/>
</dbReference>
<keyword evidence="4" id="KW-1185">Reference proteome</keyword>
<evidence type="ECO:0000313" key="3">
    <source>
        <dbReference type="EMBL" id="MBB2958958.1"/>
    </source>
</evidence>
<organism evidence="3 4">
    <name type="scientific">Pseudoclavibacter helvolus</name>
    <dbReference type="NCBI Taxonomy" id="255205"/>
    <lineage>
        <taxon>Bacteria</taxon>
        <taxon>Bacillati</taxon>
        <taxon>Actinomycetota</taxon>
        <taxon>Actinomycetes</taxon>
        <taxon>Micrococcales</taxon>
        <taxon>Microbacteriaceae</taxon>
        <taxon>Pseudoclavibacter</taxon>
    </lineage>
</organism>
<dbReference type="PANTHER" id="PTHR43841">
    <property type="entry name" value="3-HYDROXYACYL-THIOESTER DEHYDRATASE HTDX-RELATED"/>
    <property type="match status" value="1"/>
</dbReference>
<dbReference type="Pfam" id="PF01575">
    <property type="entry name" value="MaoC_dehydratas"/>
    <property type="match status" value="1"/>
</dbReference>
<feature type="domain" description="MaoC-like" evidence="2">
    <location>
        <begin position="23"/>
        <end position="116"/>
    </location>
</feature>
<reference evidence="3 4" key="1">
    <citation type="submission" date="2020-08" db="EMBL/GenBank/DDBJ databases">
        <title>Sequencing the genomes of 1000 actinobacteria strains.</title>
        <authorList>
            <person name="Klenk H.-P."/>
        </authorList>
    </citation>
    <scope>NUCLEOTIDE SEQUENCE [LARGE SCALE GENOMIC DNA]</scope>
    <source>
        <strain evidence="3 4">DSM 20419</strain>
    </source>
</reference>
<dbReference type="PANTHER" id="PTHR43841:SF3">
    <property type="entry name" value="(3R)-HYDROXYACYL-ACP DEHYDRATASE SUBUNIT HADB"/>
    <property type="match status" value="1"/>
</dbReference>
<comment type="similarity">
    <text evidence="1">Belongs to the enoyl-CoA hydratase/isomerase family.</text>
</comment>
<name>A0A7W4UR31_9MICO</name>
<dbReference type="RefSeq" id="WP_183626170.1">
    <property type="nucleotide sequence ID" value="NZ_JACHWJ010000005.1"/>
</dbReference>
<evidence type="ECO:0000256" key="1">
    <source>
        <dbReference type="ARBA" id="ARBA00005254"/>
    </source>
</evidence>
<dbReference type="SUPFAM" id="SSF54637">
    <property type="entry name" value="Thioesterase/thiol ester dehydrase-isomerase"/>
    <property type="match status" value="1"/>
</dbReference>
<protein>
    <submittedName>
        <fullName evidence="3">Acyl dehydratase</fullName>
    </submittedName>
</protein>
<sequence>MTDTTAAAVLPRPDFTGLDAGTVIAERTVTLTRDNLVRYAGASGDFNPIHYRDDVAQAVGLPGVLAHGMLTMGVALQPVVDALGDPGRVADYQVRFTRPVVVDPQGGAEVSIVAKIGQLAGEDGVGRIDLVVSFGGQTVLAKSQVRADFRGEVPATLPAEATA</sequence>
<evidence type="ECO:0000313" key="4">
    <source>
        <dbReference type="Proteomes" id="UP000545286"/>
    </source>
</evidence>
<dbReference type="InterPro" id="IPR029069">
    <property type="entry name" value="HotDog_dom_sf"/>
</dbReference>
<gene>
    <name evidence="3" type="ORF">FHX72_003110</name>
</gene>